<gene>
    <name evidence="1" type="ORF">OH76DRAFT_1558717</name>
</gene>
<keyword evidence="2" id="KW-1185">Reference proteome</keyword>
<dbReference type="EMBL" id="KZ857431">
    <property type="protein sequence ID" value="RDX46070.1"/>
    <property type="molecule type" value="Genomic_DNA"/>
</dbReference>
<evidence type="ECO:0000313" key="1">
    <source>
        <dbReference type="EMBL" id="RDX46070.1"/>
    </source>
</evidence>
<organism evidence="1 2">
    <name type="scientific">Lentinus brumalis</name>
    <dbReference type="NCBI Taxonomy" id="2498619"/>
    <lineage>
        <taxon>Eukaryota</taxon>
        <taxon>Fungi</taxon>
        <taxon>Dikarya</taxon>
        <taxon>Basidiomycota</taxon>
        <taxon>Agaricomycotina</taxon>
        <taxon>Agaricomycetes</taxon>
        <taxon>Polyporales</taxon>
        <taxon>Polyporaceae</taxon>
        <taxon>Lentinus</taxon>
    </lineage>
</organism>
<protein>
    <recommendedName>
        <fullName evidence="3">HNH nuclease domain-containing protein</fullName>
    </recommendedName>
</protein>
<dbReference type="AlphaFoldDB" id="A0A371D0K0"/>
<name>A0A371D0K0_9APHY</name>
<accession>A0A371D0K0</accession>
<evidence type="ECO:0008006" key="3">
    <source>
        <dbReference type="Google" id="ProtNLM"/>
    </source>
</evidence>
<dbReference type="OrthoDB" id="2757744at2759"/>
<dbReference type="Proteomes" id="UP000256964">
    <property type="component" value="Unassembled WGS sequence"/>
</dbReference>
<evidence type="ECO:0000313" key="2">
    <source>
        <dbReference type="Proteomes" id="UP000256964"/>
    </source>
</evidence>
<dbReference type="STRING" id="139420.A0A371D0K0"/>
<reference evidence="1 2" key="1">
    <citation type="journal article" date="2018" name="Biotechnol. Biofuels">
        <title>Integrative visual omics of the white-rot fungus Polyporus brumalis exposes the biotechnological potential of its oxidative enzymes for delignifying raw plant biomass.</title>
        <authorList>
            <person name="Miyauchi S."/>
            <person name="Rancon A."/>
            <person name="Drula E."/>
            <person name="Hage H."/>
            <person name="Chaduli D."/>
            <person name="Favel A."/>
            <person name="Grisel S."/>
            <person name="Henrissat B."/>
            <person name="Herpoel-Gimbert I."/>
            <person name="Ruiz-Duenas F.J."/>
            <person name="Chevret D."/>
            <person name="Hainaut M."/>
            <person name="Lin J."/>
            <person name="Wang M."/>
            <person name="Pangilinan J."/>
            <person name="Lipzen A."/>
            <person name="Lesage-Meessen L."/>
            <person name="Navarro D."/>
            <person name="Riley R."/>
            <person name="Grigoriev I.V."/>
            <person name="Zhou S."/>
            <person name="Raouche S."/>
            <person name="Rosso M.N."/>
        </authorList>
    </citation>
    <scope>NUCLEOTIDE SEQUENCE [LARGE SCALE GENOMIC DNA]</scope>
    <source>
        <strain evidence="1 2">BRFM 1820</strain>
    </source>
</reference>
<sequence length="226" mass="26179">MALKMIGDTTLTDEALMERAQQHLQVLESPEFAKYNMPQWIGNSLQSQSNSDHARGIPARRFFNAMFSPEKHHKDSQTTNTYLSLHLYRTFGRRQHDIVLPTIDDPQNCLLMEHNAYLSFRLGKWSLIATQEPNKYEIRTYAPPDRMFGTEHNAERYITFTEPPTVDLGTRTSAYCRTLPNPDLLRAHAIFANILDLSGLASMMYPNHCWESGVTYQVDHEMRRSR</sequence>
<proteinExistence type="predicted"/>